<evidence type="ECO:0008006" key="3">
    <source>
        <dbReference type="Google" id="ProtNLM"/>
    </source>
</evidence>
<sequence length="54" mass="6256">MKSPLNRKEIFGEAFLKASEDAAFLEKRGHPKTFIIFYQRLVVRSFLRLAAASR</sequence>
<name>A0ABX0JPK7_9PROT</name>
<reference evidence="1 2" key="1">
    <citation type="journal article" date="2020" name="Int. J. Syst. Evol. Microbiol.">
        <title>Novel acetic acid bacteria from cider fermentations: Acetobacter conturbans sp. nov. and Acetobacter fallax sp. nov.</title>
        <authorList>
            <person name="Sombolestani A.S."/>
            <person name="Cleenwerck I."/>
            <person name="Cnockaert M."/>
            <person name="Borremans W."/>
            <person name="Wieme A.D."/>
            <person name="De Vuyst L."/>
            <person name="Vandamme P."/>
        </authorList>
    </citation>
    <scope>NUCLEOTIDE SEQUENCE [LARGE SCALE GENOMIC DNA]</scope>
    <source>
        <strain evidence="1 2">LMG 30640</strain>
    </source>
</reference>
<evidence type="ECO:0000313" key="2">
    <source>
        <dbReference type="Proteomes" id="UP000635278"/>
    </source>
</evidence>
<accession>A0ABX0JPK7</accession>
<organism evidence="1 2">
    <name type="scientific">Acetobacter musti</name>
    <dbReference type="NCBI Taxonomy" id="864732"/>
    <lineage>
        <taxon>Bacteria</taxon>
        <taxon>Pseudomonadati</taxon>
        <taxon>Pseudomonadota</taxon>
        <taxon>Alphaproteobacteria</taxon>
        <taxon>Acetobacterales</taxon>
        <taxon>Acetobacteraceae</taxon>
        <taxon>Acetobacter</taxon>
    </lineage>
</organism>
<keyword evidence="2" id="KW-1185">Reference proteome</keyword>
<dbReference type="RefSeq" id="WP_173583389.1">
    <property type="nucleotide sequence ID" value="NZ_WOTB01000011.1"/>
</dbReference>
<proteinExistence type="predicted"/>
<dbReference type="EMBL" id="WOTB01000011">
    <property type="protein sequence ID" value="NHN85004.1"/>
    <property type="molecule type" value="Genomic_DNA"/>
</dbReference>
<evidence type="ECO:0000313" key="1">
    <source>
        <dbReference type="EMBL" id="NHN85004.1"/>
    </source>
</evidence>
<comment type="caution">
    <text evidence="1">The sequence shown here is derived from an EMBL/GenBank/DDBJ whole genome shotgun (WGS) entry which is preliminary data.</text>
</comment>
<gene>
    <name evidence="1" type="ORF">GOB93_10165</name>
</gene>
<dbReference type="Proteomes" id="UP000635278">
    <property type="component" value="Unassembled WGS sequence"/>
</dbReference>
<protein>
    <recommendedName>
        <fullName evidence="3">HEPN domain-containing protein</fullName>
    </recommendedName>
</protein>